<dbReference type="PANTHER" id="PTHR10963:SF24">
    <property type="entry name" value="GLYCOSIDASE C21B10.07-RELATED"/>
    <property type="match status" value="1"/>
</dbReference>
<dbReference type="CDD" id="cd02181">
    <property type="entry name" value="GH16_fungal_Lam16A_glucanase"/>
    <property type="match status" value="1"/>
</dbReference>
<feature type="domain" description="GH16" evidence="3">
    <location>
        <begin position="36"/>
        <end position="270"/>
    </location>
</feature>
<dbReference type="Gene3D" id="2.60.120.200">
    <property type="match status" value="1"/>
</dbReference>
<sequence>MAPSIAALSTAILACAGSAVATQFSLTETYDSSNFVDKFNFFTDSDPNAGFVVYQGRDQALAQGLVAVRNNEVYVGVDHTTVLRGPGYPGRNSVRLESKASYKRGLIVARFTHLPFNRCGTWPSFWTLGNNWPGDGEIDLYEGWNDYIHNAPALHVGNSTQFGACRLDGANQTSPVQTSNCDNTYQNPPQQYLNQGCTAAEYNSPWASSSGGTYAIEWTSQYIKLYNFFRGREPANLGSSNPDTSSWGAPSVFLKGSECDIDRHFQNQRLIMDITFCGNPAGTDDFWRQACSSKTGKATCADYVAGAPGDFVDSYFQIQDIRYFSEKANVVDNEKRYEEADDEAVVVAVVAETETVSEPAITYASSGTGAPAPVTTTGRWTNTTVTAAPTSVDYTTSTVYTTSVHTITKCPPYVVDCPSGGYVTTETIPLYTTVCPVTATEVPAAPQPTATEGAPDETITTKVTRTYTITSCAPTVTNCPVGSTTTEVITTTYCPGKATGVPTWVPSYTAPSPQESATEGIPAASAPAPSAPADSPAPAAPSAPADTPAPPPSPPPPRPAPGNGNGSNGTTYVPQPSSGVIQTPGNPAPAPAPTGQTPGEGCTGPNCPPPTNSSVRAGVSTIALVSALVAMLL</sequence>
<dbReference type="InterPro" id="IPR050546">
    <property type="entry name" value="Glycosyl_Hydrlase_16"/>
</dbReference>
<gene>
    <name evidence="4" type="ORF">PT974_11343</name>
</gene>
<dbReference type="Proteomes" id="UP001338125">
    <property type="component" value="Unassembled WGS sequence"/>
</dbReference>
<keyword evidence="5" id="KW-1185">Reference proteome</keyword>
<feature type="chain" id="PRO_5045562856" evidence="2">
    <location>
        <begin position="22"/>
        <end position="633"/>
    </location>
</feature>
<dbReference type="PROSITE" id="PS51762">
    <property type="entry name" value="GH16_2"/>
    <property type="match status" value="1"/>
</dbReference>
<evidence type="ECO:0000313" key="5">
    <source>
        <dbReference type="Proteomes" id="UP001338125"/>
    </source>
</evidence>
<feature type="compositionally biased region" description="Pro residues" evidence="1">
    <location>
        <begin position="547"/>
        <end position="560"/>
    </location>
</feature>
<dbReference type="InterPro" id="IPR013320">
    <property type="entry name" value="ConA-like_dom_sf"/>
</dbReference>
<comment type="caution">
    <text evidence="4">The sequence shown here is derived from an EMBL/GenBank/DDBJ whole genome shotgun (WGS) entry which is preliminary data.</text>
</comment>
<feature type="signal peptide" evidence="2">
    <location>
        <begin position="1"/>
        <end position="21"/>
    </location>
</feature>
<dbReference type="Pfam" id="PF26113">
    <property type="entry name" value="GH16_XgeA"/>
    <property type="match status" value="1"/>
</dbReference>
<reference evidence="4 5" key="1">
    <citation type="submission" date="2024-01" db="EMBL/GenBank/DDBJ databases">
        <title>Complete genome of Cladobotryum mycophilum ATHUM6906.</title>
        <authorList>
            <person name="Christinaki A.C."/>
            <person name="Myridakis A.I."/>
            <person name="Kouvelis V.N."/>
        </authorList>
    </citation>
    <scope>NUCLEOTIDE SEQUENCE [LARGE SCALE GENOMIC DNA]</scope>
    <source>
        <strain evidence="4 5">ATHUM6906</strain>
    </source>
</reference>
<name>A0ABR0S4X7_9HYPO</name>
<protein>
    <submittedName>
        <fullName evidence="4">Endo-1,3(4)-beta-glucanase</fullName>
    </submittedName>
</protein>
<dbReference type="PANTHER" id="PTHR10963">
    <property type="entry name" value="GLYCOSYL HYDROLASE-RELATED"/>
    <property type="match status" value="1"/>
</dbReference>
<evidence type="ECO:0000256" key="1">
    <source>
        <dbReference type="SAM" id="MobiDB-lite"/>
    </source>
</evidence>
<feature type="region of interest" description="Disordered" evidence="1">
    <location>
        <begin position="505"/>
        <end position="615"/>
    </location>
</feature>
<evidence type="ECO:0000259" key="3">
    <source>
        <dbReference type="PROSITE" id="PS51762"/>
    </source>
</evidence>
<organism evidence="4 5">
    <name type="scientific">Cladobotryum mycophilum</name>
    <dbReference type="NCBI Taxonomy" id="491253"/>
    <lineage>
        <taxon>Eukaryota</taxon>
        <taxon>Fungi</taxon>
        <taxon>Dikarya</taxon>
        <taxon>Ascomycota</taxon>
        <taxon>Pezizomycotina</taxon>
        <taxon>Sordariomycetes</taxon>
        <taxon>Hypocreomycetidae</taxon>
        <taxon>Hypocreales</taxon>
        <taxon>Hypocreaceae</taxon>
        <taxon>Cladobotryum</taxon>
    </lineage>
</organism>
<evidence type="ECO:0000313" key="4">
    <source>
        <dbReference type="EMBL" id="KAK5987219.1"/>
    </source>
</evidence>
<feature type="compositionally biased region" description="Polar residues" evidence="1">
    <location>
        <begin position="568"/>
        <end position="581"/>
    </location>
</feature>
<feature type="compositionally biased region" description="Low complexity" evidence="1">
    <location>
        <begin position="522"/>
        <end position="546"/>
    </location>
</feature>
<proteinExistence type="predicted"/>
<accession>A0ABR0S4X7</accession>
<dbReference type="EMBL" id="JAVFKD010000016">
    <property type="protein sequence ID" value="KAK5987219.1"/>
    <property type="molecule type" value="Genomic_DNA"/>
</dbReference>
<evidence type="ECO:0000256" key="2">
    <source>
        <dbReference type="SAM" id="SignalP"/>
    </source>
</evidence>
<dbReference type="SUPFAM" id="SSF49899">
    <property type="entry name" value="Concanavalin A-like lectins/glucanases"/>
    <property type="match status" value="1"/>
</dbReference>
<keyword evidence="2" id="KW-0732">Signal</keyword>
<dbReference type="InterPro" id="IPR000757">
    <property type="entry name" value="Beta-glucanase-like"/>
</dbReference>